<evidence type="ECO:0000256" key="2">
    <source>
        <dbReference type="SAM" id="MobiDB-lite"/>
    </source>
</evidence>
<dbReference type="PANTHER" id="PTHR12991">
    <property type="entry name" value="NITROGEN PERMEASE REGULATOR 2/TUMOR SUPPRESSOR CANDIDATE 4"/>
    <property type="match status" value="1"/>
</dbReference>
<comment type="similarity">
    <text evidence="1">Belongs to the NPR2 family.</text>
</comment>
<dbReference type="InParanoid" id="A0A316VIA7"/>
<dbReference type="Pfam" id="PF06218">
    <property type="entry name" value="NPR2"/>
    <property type="match status" value="2"/>
</dbReference>
<dbReference type="EMBL" id="KZ819602">
    <property type="protein sequence ID" value="PWN37397.1"/>
    <property type="molecule type" value="Genomic_DNA"/>
</dbReference>
<dbReference type="AlphaFoldDB" id="A0A316VIA7"/>
<dbReference type="GO" id="GO:0005774">
    <property type="term" value="C:vacuolar membrane"/>
    <property type="evidence" value="ECO:0007669"/>
    <property type="project" value="TreeGrafter"/>
</dbReference>
<dbReference type="GO" id="GO:0010508">
    <property type="term" value="P:positive regulation of autophagy"/>
    <property type="evidence" value="ECO:0007669"/>
    <property type="project" value="TreeGrafter"/>
</dbReference>
<sequence>MSDTYEGEGESEYSYTSSSEFGLSSEDERQANIQPEEDYFPPIVAIFYSIFHPTKGPTVIFQVPEGSIYSSSSKEQSTHAPLFDFRDLSEYIVPRAPLCGRLITYSTTSQEGQSYKVLSHPVLLIDQQKYPRNSFIFNLAFVFDGRADVRAYEPIVRKCARELKDLEQNSSFLSRSQFRMYELIEQLFEDLNSYYESFDPATTVRDAINVKLFPTYTNPKEVNDWDVPVTLLDLSRRISDNWDLTMRKVLPFVDGINHVKRISQLADADIELTRQCIEHLLYYRCIILIDTFQFTNMYTVRPTIAILAEDEIIMNECAAYVTRRGYALPTWPKLLSLYSSLRPSVTLNEWIEENDIDSVGIDVRRFVTFGVIKGFLRRVHRYP</sequence>
<dbReference type="RefSeq" id="XP_025357699.1">
    <property type="nucleotide sequence ID" value="XM_025496234.1"/>
</dbReference>
<organism evidence="3 4">
    <name type="scientific">Meira miltonrushii</name>
    <dbReference type="NCBI Taxonomy" id="1280837"/>
    <lineage>
        <taxon>Eukaryota</taxon>
        <taxon>Fungi</taxon>
        <taxon>Dikarya</taxon>
        <taxon>Basidiomycota</taxon>
        <taxon>Ustilaginomycotina</taxon>
        <taxon>Exobasidiomycetes</taxon>
        <taxon>Exobasidiales</taxon>
        <taxon>Brachybasidiaceae</taxon>
        <taxon>Meira</taxon>
    </lineage>
</organism>
<protein>
    <submittedName>
        <fullName evidence="3">Nitrogen permease regulator 2</fullName>
    </submittedName>
</protein>
<dbReference type="FunCoup" id="A0A316VIA7">
    <property type="interactions" value="141"/>
</dbReference>
<evidence type="ECO:0000256" key="1">
    <source>
        <dbReference type="ARBA" id="ARBA00008433"/>
    </source>
</evidence>
<dbReference type="STRING" id="1280837.A0A316VIA7"/>
<evidence type="ECO:0000313" key="3">
    <source>
        <dbReference type="EMBL" id="PWN37397.1"/>
    </source>
</evidence>
<evidence type="ECO:0000313" key="4">
    <source>
        <dbReference type="Proteomes" id="UP000245771"/>
    </source>
</evidence>
<dbReference type="GO" id="GO:1904262">
    <property type="term" value="P:negative regulation of TORC1 signaling"/>
    <property type="evidence" value="ECO:0007669"/>
    <property type="project" value="TreeGrafter"/>
</dbReference>
<accession>A0A316VIA7</accession>
<reference evidence="3 4" key="1">
    <citation type="journal article" date="2018" name="Mol. Biol. Evol.">
        <title>Broad Genomic Sampling Reveals a Smut Pathogenic Ancestry of the Fungal Clade Ustilaginomycotina.</title>
        <authorList>
            <person name="Kijpornyongpan T."/>
            <person name="Mondo S.J."/>
            <person name="Barry K."/>
            <person name="Sandor L."/>
            <person name="Lee J."/>
            <person name="Lipzen A."/>
            <person name="Pangilinan J."/>
            <person name="LaButti K."/>
            <person name="Hainaut M."/>
            <person name="Henrissat B."/>
            <person name="Grigoriev I.V."/>
            <person name="Spatafora J.W."/>
            <person name="Aime M.C."/>
        </authorList>
    </citation>
    <scope>NUCLEOTIDE SEQUENCE [LARGE SCALE GENOMIC DNA]</scope>
    <source>
        <strain evidence="3 4">MCA 3882</strain>
    </source>
</reference>
<dbReference type="InterPro" id="IPR009348">
    <property type="entry name" value="NPR2-like"/>
</dbReference>
<dbReference type="GeneID" id="37018015"/>
<proteinExistence type="inferred from homology"/>
<feature type="non-terminal residue" evidence="3">
    <location>
        <position position="383"/>
    </location>
</feature>
<dbReference type="OrthoDB" id="338854at2759"/>
<gene>
    <name evidence="3" type="ORF">FA14DRAFT_117494</name>
</gene>
<feature type="region of interest" description="Disordered" evidence="2">
    <location>
        <begin position="1"/>
        <end position="28"/>
    </location>
</feature>
<feature type="compositionally biased region" description="Acidic residues" evidence="2">
    <location>
        <begin position="1"/>
        <end position="11"/>
    </location>
</feature>
<dbReference type="GO" id="GO:1990130">
    <property type="term" value="C:GATOR1 complex"/>
    <property type="evidence" value="ECO:0007669"/>
    <property type="project" value="TreeGrafter"/>
</dbReference>
<dbReference type="GO" id="GO:0005096">
    <property type="term" value="F:GTPase activator activity"/>
    <property type="evidence" value="ECO:0007669"/>
    <property type="project" value="TreeGrafter"/>
</dbReference>
<name>A0A316VIA7_9BASI</name>
<dbReference type="PANTHER" id="PTHR12991:SF10">
    <property type="entry name" value="GATOR COMPLEX PROTEIN NPRL2"/>
    <property type="match status" value="1"/>
</dbReference>
<keyword evidence="4" id="KW-1185">Reference proteome</keyword>
<dbReference type="Proteomes" id="UP000245771">
    <property type="component" value="Unassembled WGS sequence"/>
</dbReference>